<evidence type="ECO:0000259" key="1">
    <source>
        <dbReference type="PROSITE" id="PS50894"/>
    </source>
</evidence>
<dbReference type="PROSITE" id="PS50894">
    <property type="entry name" value="HPT"/>
    <property type="match status" value="1"/>
</dbReference>
<reference evidence="2" key="1">
    <citation type="submission" date="2018-06" db="EMBL/GenBank/DDBJ databases">
        <authorList>
            <person name="Zhirakovskaya E."/>
        </authorList>
    </citation>
    <scope>NUCLEOTIDE SEQUENCE</scope>
</reference>
<sequence length="117" mass="13414">MSEEILDLPEFLERVQDDKELLLELFDIYQEDYSEKRTLMEEAIKTNNVEEVKSIAHSLKGASGNISAKGLHKLFFQLEDKGKNNDLSGSDAVLVEVDVEYEKLSTRITEIREEFSS</sequence>
<dbReference type="SUPFAM" id="SSF47226">
    <property type="entry name" value="Histidine-containing phosphotransfer domain, HPT domain"/>
    <property type="match status" value="1"/>
</dbReference>
<dbReference type="InterPro" id="IPR008207">
    <property type="entry name" value="Sig_transdc_His_kin_Hpt_dom"/>
</dbReference>
<dbReference type="EMBL" id="UOEN01000166">
    <property type="protein sequence ID" value="VAW13359.1"/>
    <property type="molecule type" value="Genomic_DNA"/>
</dbReference>
<dbReference type="InterPro" id="IPR036641">
    <property type="entry name" value="HPT_dom_sf"/>
</dbReference>
<dbReference type="GO" id="GO:0000160">
    <property type="term" value="P:phosphorelay signal transduction system"/>
    <property type="evidence" value="ECO:0007669"/>
    <property type="project" value="InterPro"/>
</dbReference>
<dbReference type="Gene3D" id="1.20.120.160">
    <property type="entry name" value="HPT domain"/>
    <property type="match status" value="1"/>
</dbReference>
<name>A0A3B0TMB9_9ZZZZ</name>
<organism evidence="2">
    <name type="scientific">hydrothermal vent metagenome</name>
    <dbReference type="NCBI Taxonomy" id="652676"/>
    <lineage>
        <taxon>unclassified sequences</taxon>
        <taxon>metagenomes</taxon>
        <taxon>ecological metagenomes</taxon>
    </lineage>
</organism>
<gene>
    <name evidence="2" type="ORF">MNBD_BACTEROID05-592</name>
</gene>
<accession>A0A3B0TMB9</accession>
<proteinExistence type="predicted"/>
<evidence type="ECO:0000313" key="2">
    <source>
        <dbReference type="EMBL" id="VAW13359.1"/>
    </source>
</evidence>
<dbReference type="Pfam" id="PF01627">
    <property type="entry name" value="Hpt"/>
    <property type="match status" value="1"/>
</dbReference>
<dbReference type="AlphaFoldDB" id="A0A3B0TMB9"/>
<protein>
    <recommendedName>
        <fullName evidence="1">HPt domain-containing protein</fullName>
    </recommendedName>
</protein>
<feature type="domain" description="HPt" evidence="1">
    <location>
        <begin position="18"/>
        <end position="117"/>
    </location>
</feature>